<gene>
    <name evidence="9" type="ORF">A6A03_19420</name>
</gene>
<comment type="caution">
    <text evidence="9">The sequence shown here is derived from an EMBL/GenBank/DDBJ whole genome shotgun (WGS) entry which is preliminary data.</text>
</comment>
<name>A0A178M172_9CHLR</name>
<comment type="similarity">
    <text evidence="6">Belongs to the peptidase M3B family.</text>
</comment>
<dbReference type="Gene3D" id="1.10.287.830">
    <property type="entry name" value="putative peptidase helix hairpin domain like"/>
    <property type="match status" value="1"/>
</dbReference>
<proteinExistence type="inferred from homology"/>
<sequence>MTLTANQVPARSEIPVEYTWDLSQIFADVSAWEQELNAVEARAQELAALQGTLAQGPAQLLAALTLRDEVARRLYALYIYALHRKDSDGTDPVGQGLAERASSFAARMQAVLAFIEPEILTIPAETLDEWLAATPGLQVYRYALEKLNRQRAHIRSAEVEQVMAAFSDIVRAPYATFSMLADSDLQFPTIEDEQGQPVKLSHARYGRLLESPDRRVRRDAFKGYYSAFLPFRNTLATTLGTAIRSHVIEARLRNYGSALEAALAPNEIPVEVYHNLIATVEANLPRFHHYLAVRRRLMGLDELHFYDLYVQPVPDVEMTIPYREACDLMRAAFRPLGNEYGAALEQMFTRRWIDVYENVGKRSGAYSGGSYGTPPYILLNYQDRLRDVFTLAHELGHSLHSYFTRATQPFVYGEYTIFVAEVASTLNEALLTHYMLQSGADEALRRRLLAQQIEEIRGTIFRQTMFAAFELWMHEQAERGQPLTADALSQHYRALVARYHGPELVIDDELAYEWMRIPHFYYQFYVYQYATGISAALALSRQIINEGQPAIDRYLRFLRSGSSRSSIDLLRDAGVDMTSPAPIQAAMDTFAELVSQLEQLAP</sequence>
<dbReference type="InterPro" id="IPR013647">
    <property type="entry name" value="OligopepF_N_dom"/>
</dbReference>
<evidence type="ECO:0000256" key="2">
    <source>
        <dbReference type="ARBA" id="ARBA00022723"/>
    </source>
</evidence>
<dbReference type="GO" id="GO:0006518">
    <property type="term" value="P:peptide metabolic process"/>
    <property type="evidence" value="ECO:0007669"/>
    <property type="project" value="TreeGrafter"/>
</dbReference>
<evidence type="ECO:0000313" key="10">
    <source>
        <dbReference type="Proteomes" id="UP000078287"/>
    </source>
</evidence>
<dbReference type="GO" id="GO:0004222">
    <property type="term" value="F:metalloendopeptidase activity"/>
    <property type="evidence" value="ECO:0007669"/>
    <property type="project" value="UniProtKB-UniRule"/>
</dbReference>
<keyword evidence="1 6" id="KW-0645">Protease</keyword>
<evidence type="ECO:0000259" key="8">
    <source>
        <dbReference type="Pfam" id="PF08439"/>
    </source>
</evidence>
<evidence type="ECO:0000313" key="9">
    <source>
        <dbReference type="EMBL" id="OAN40038.1"/>
    </source>
</evidence>
<feature type="domain" description="Peptidase M3A/M3B catalytic" evidence="7">
    <location>
        <begin position="208"/>
        <end position="588"/>
    </location>
</feature>
<keyword evidence="10" id="KW-1185">Reference proteome</keyword>
<dbReference type="PANTHER" id="PTHR11804:SF84">
    <property type="entry name" value="SACCHAROLYSIN"/>
    <property type="match status" value="1"/>
</dbReference>
<dbReference type="PANTHER" id="PTHR11804">
    <property type="entry name" value="PROTEASE M3 THIMET OLIGOPEPTIDASE-RELATED"/>
    <property type="match status" value="1"/>
</dbReference>
<dbReference type="GO" id="GO:0006508">
    <property type="term" value="P:proteolysis"/>
    <property type="evidence" value="ECO:0007669"/>
    <property type="project" value="UniProtKB-KW"/>
</dbReference>
<dbReference type="AlphaFoldDB" id="A0A178M172"/>
<dbReference type="NCBIfam" id="TIGR00181">
    <property type="entry name" value="pepF"/>
    <property type="match status" value="1"/>
</dbReference>
<comment type="cofactor">
    <cofactor evidence="6">
        <name>Zn(2+)</name>
        <dbReference type="ChEBI" id="CHEBI:29105"/>
    </cofactor>
    <text evidence="6">Binds 1 zinc ion.</text>
</comment>
<evidence type="ECO:0000256" key="4">
    <source>
        <dbReference type="ARBA" id="ARBA00022833"/>
    </source>
</evidence>
<evidence type="ECO:0000256" key="5">
    <source>
        <dbReference type="ARBA" id="ARBA00023049"/>
    </source>
</evidence>
<keyword evidence="3 6" id="KW-0378">Hydrolase</keyword>
<keyword evidence="2 6" id="KW-0479">Metal-binding</keyword>
<dbReference type="InterPro" id="IPR045090">
    <property type="entry name" value="Pept_M3A_M3B"/>
</dbReference>
<evidence type="ECO:0000256" key="6">
    <source>
        <dbReference type="RuleBase" id="RU368091"/>
    </source>
</evidence>
<protein>
    <recommendedName>
        <fullName evidence="6">Oligopeptidase F</fullName>
        <ecNumber evidence="6">3.4.24.-</ecNumber>
    </recommendedName>
</protein>
<dbReference type="GO" id="GO:0046872">
    <property type="term" value="F:metal ion binding"/>
    <property type="evidence" value="ECO:0007669"/>
    <property type="project" value="UniProtKB-UniRule"/>
</dbReference>
<evidence type="ECO:0000259" key="7">
    <source>
        <dbReference type="Pfam" id="PF01432"/>
    </source>
</evidence>
<dbReference type="InterPro" id="IPR001567">
    <property type="entry name" value="Pept_M3A_M3B_dom"/>
</dbReference>
<dbReference type="EMBL" id="LWQS01000095">
    <property type="protein sequence ID" value="OAN40038.1"/>
    <property type="molecule type" value="Genomic_DNA"/>
</dbReference>
<organism evidence="9 10">
    <name type="scientific">Chloroflexus islandicus</name>
    <dbReference type="NCBI Taxonomy" id="1707952"/>
    <lineage>
        <taxon>Bacteria</taxon>
        <taxon>Bacillati</taxon>
        <taxon>Chloroflexota</taxon>
        <taxon>Chloroflexia</taxon>
        <taxon>Chloroflexales</taxon>
        <taxon>Chloroflexineae</taxon>
        <taxon>Chloroflexaceae</taxon>
        <taxon>Chloroflexus</taxon>
    </lineage>
</organism>
<dbReference type="InterPro" id="IPR004438">
    <property type="entry name" value="Peptidase_M3B"/>
</dbReference>
<keyword evidence="4 6" id="KW-0862">Zinc</keyword>
<dbReference type="SUPFAM" id="SSF55486">
    <property type="entry name" value="Metalloproteases ('zincins'), catalytic domain"/>
    <property type="match status" value="1"/>
</dbReference>
<dbReference type="CDD" id="cd09608">
    <property type="entry name" value="M3B_PepF"/>
    <property type="match status" value="1"/>
</dbReference>
<dbReference type="OrthoDB" id="9766487at2"/>
<dbReference type="EC" id="3.4.24.-" evidence="6"/>
<dbReference type="Pfam" id="PF01432">
    <property type="entry name" value="Peptidase_M3"/>
    <property type="match status" value="1"/>
</dbReference>
<dbReference type="InterPro" id="IPR042088">
    <property type="entry name" value="OligoPept_F_C"/>
</dbReference>
<accession>A0A178M172</accession>
<feature type="domain" description="Oligopeptidase F N-terminal" evidence="8">
    <location>
        <begin position="118"/>
        <end position="187"/>
    </location>
</feature>
<evidence type="ECO:0000256" key="1">
    <source>
        <dbReference type="ARBA" id="ARBA00022670"/>
    </source>
</evidence>
<reference evidence="9 10" key="1">
    <citation type="submission" date="2016-04" db="EMBL/GenBank/DDBJ databases">
        <title>Chloroflexus islandicus sp. nov., a thermophilic filamentous anoxygenic phototrophic bacterium from geyser Strokkur (Iceland).</title>
        <authorList>
            <person name="Gaisin V.A."/>
            <person name="Kalashnikov A.M."/>
            <person name="Sukhacheva M.V."/>
            <person name="Grouzdev D.S."/>
            <person name="Ivanov T.M."/>
            <person name="Kuznetsov B."/>
            <person name="Gorlenko V.M."/>
        </authorList>
    </citation>
    <scope>NUCLEOTIDE SEQUENCE [LARGE SCALE GENOMIC DNA]</scope>
    <source>
        <strain evidence="10">isl-2</strain>
    </source>
</reference>
<evidence type="ECO:0000256" key="3">
    <source>
        <dbReference type="ARBA" id="ARBA00022801"/>
    </source>
</evidence>
<dbReference type="Gene3D" id="1.10.1370.20">
    <property type="entry name" value="Oligoendopeptidase f, C-terminal domain"/>
    <property type="match status" value="1"/>
</dbReference>
<dbReference type="Proteomes" id="UP000078287">
    <property type="component" value="Unassembled WGS sequence"/>
</dbReference>
<dbReference type="Gene3D" id="1.20.140.70">
    <property type="entry name" value="Oligopeptidase f, N-terminal domain"/>
    <property type="match status" value="1"/>
</dbReference>
<dbReference type="STRING" id="1707952.A6A03_19420"/>
<comment type="function">
    <text evidence="6">Has oligopeptidase activity and degrades a variety of small bioactive peptides.</text>
</comment>
<dbReference type="RefSeq" id="WP_066790985.1">
    <property type="nucleotide sequence ID" value="NZ_LWQS01000095.1"/>
</dbReference>
<keyword evidence="5 6" id="KW-0482">Metalloprotease</keyword>
<dbReference type="Pfam" id="PF08439">
    <property type="entry name" value="Peptidase_M3_N"/>
    <property type="match status" value="1"/>
</dbReference>